<dbReference type="AlphaFoldDB" id="A0A8B8GPL7"/>
<evidence type="ECO:0000256" key="1">
    <source>
        <dbReference type="ARBA" id="ARBA00009940"/>
    </source>
</evidence>
<dbReference type="PANTHER" id="PTHR22166">
    <property type="entry name" value="ENDOPLASMIC RETICULUM JUNCTION FORMATION PROTEIN LUNAPARK"/>
    <property type="match status" value="1"/>
</dbReference>
<dbReference type="GO" id="GO:0098826">
    <property type="term" value="C:endoplasmic reticulum tubular network membrane"/>
    <property type="evidence" value="ECO:0007669"/>
    <property type="project" value="UniProtKB-UniRule"/>
</dbReference>
<feature type="transmembrane region" description="Helical" evidence="2">
    <location>
        <begin position="72"/>
        <end position="95"/>
    </location>
</feature>
<comment type="subcellular location">
    <subcellularLocation>
        <location evidence="2">Endoplasmic reticulum membrane</location>
        <topology evidence="2">Multi-pass membrane protein</topology>
    </subcellularLocation>
</comment>
<dbReference type="InterPro" id="IPR019273">
    <property type="entry name" value="Lunapark_Znf"/>
</dbReference>
<evidence type="ECO:0000313" key="5">
    <source>
        <dbReference type="Proteomes" id="UP000694846"/>
    </source>
</evidence>
<dbReference type="CTD" id="80856"/>
<feature type="compositionally biased region" description="Basic and acidic residues" evidence="3">
    <location>
        <begin position="334"/>
        <end position="344"/>
    </location>
</feature>
<dbReference type="GO" id="GO:0008270">
    <property type="term" value="F:zinc ion binding"/>
    <property type="evidence" value="ECO:0007669"/>
    <property type="project" value="UniProtKB-KW"/>
</dbReference>
<gene>
    <name evidence="6" type="primary">LOC112693617</name>
</gene>
<keyword evidence="2" id="KW-0479">Metal-binding</keyword>
<dbReference type="GeneID" id="112693617"/>
<comment type="domain">
    <text evidence="2">The C4-type zinc finger motif is necessary both for its ER three-way tubular junction localization and formation.</text>
</comment>
<feature type="region of interest" description="Disordered" evidence="3">
    <location>
        <begin position="288"/>
        <end position="344"/>
    </location>
</feature>
<feature type="domain" description="Lunapark zinc ribbon" evidence="4">
    <location>
        <begin position="203"/>
        <end position="253"/>
    </location>
</feature>
<dbReference type="Pfam" id="PF10058">
    <property type="entry name" value="Zn_ribbon_10"/>
    <property type="match status" value="1"/>
</dbReference>
<protein>
    <recommendedName>
        <fullName evidence="2">Endoplasmic reticulum junction formation protein lunapark</fullName>
    </recommendedName>
</protein>
<evidence type="ECO:0000256" key="2">
    <source>
        <dbReference type="RuleBase" id="RU367073"/>
    </source>
</evidence>
<evidence type="ECO:0000313" key="6">
    <source>
        <dbReference type="RefSeq" id="XP_025424551.1"/>
    </source>
</evidence>
<dbReference type="GO" id="GO:0071788">
    <property type="term" value="P:endoplasmic reticulum tubular network maintenance"/>
    <property type="evidence" value="ECO:0007669"/>
    <property type="project" value="UniProtKB-UniRule"/>
</dbReference>
<keyword evidence="2" id="KW-1133">Transmembrane helix</keyword>
<name>A0A8B8GPL7_9HEMI</name>
<feature type="transmembrane region" description="Helical" evidence="2">
    <location>
        <begin position="40"/>
        <end position="60"/>
    </location>
</feature>
<sequence length="378" mass="43380">MGNVLARFKKKKNTKEVLESLEDKIVYIENMTSNTSPINYFKIIFNSAILYGFIYILYYFDIISYQVLQNKYFMAILAGYPILALYVYKLIVWYYNRKIVTYRKTLLELQKEKKKILDEVMEKETFKVAKEILEKYAPQQLQSMTSQNFINQRASTNNRISFASTGRPMNRVPNMGQPPAIMPSTVKPRLALPRPVLPKDRTIFDRLADIVLGDGPQNRYALICRTCGSHNGMARKEEFDYLAYRCAYCSQWNPSLKVKPQLAISYESSVPTQNGRLTSTETIEEITDDISLKSDSDTNESENSEQKVIITKSDIPNIDDSGPTIEEMEDVQSPDDKTSDTKNIEDSISIQSPILQLIFIGKTIIYHKSTQVIAEKLL</sequence>
<dbReference type="Proteomes" id="UP000694846">
    <property type="component" value="Unplaced"/>
</dbReference>
<reference evidence="6" key="1">
    <citation type="submission" date="2025-08" db="UniProtKB">
        <authorList>
            <consortium name="RefSeq"/>
        </authorList>
    </citation>
    <scope>IDENTIFICATION</scope>
    <source>
        <tissue evidence="6">Whole body</tissue>
    </source>
</reference>
<keyword evidence="2" id="KW-0472">Membrane</keyword>
<organism evidence="5 6">
    <name type="scientific">Sipha flava</name>
    <name type="common">yellow sugarcane aphid</name>
    <dbReference type="NCBI Taxonomy" id="143950"/>
    <lineage>
        <taxon>Eukaryota</taxon>
        <taxon>Metazoa</taxon>
        <taxon>Ecdysozoa</taxon>
        <taxon>Arthropoda</taxon>
        <taxon>Hexapoda</taxon>
        <taxon>Insecta</taxon>
        <taxon>Pterygota</taxon>
        <taxon>Neoptera</taxon>
        <taxon>Paraneoptera</taxon>
        <taxon>Hemiptera</taxon>
        <taxon>Sternorrhyncha</taxon>
        <taxon>Aphidomorpha</taxon>
        <taxon>Aphidoidea</taxon>
        <taxon>Aphididae</taxon>
        <taxon>Sipha</taxon>
    </lineage>
</organism>
<evidence type="ECO:0000259" key="4">
    <source>
        <dbReference type="Pfam" id="PF10058"/>
    </source>
</evidence>
<keyword evidence="2" id="KW-0812">Transmembrane</keyword>
<accession>A0A8B8GPL7</accession>
<comment type="similarity">
    <text evidence="1 2">Belongs to the lunapark family.</text>
</comment>
<comment type="function">
    <text evidence="2">Plays a role in determining ER morphology.</text>
</comment>
<dbReference type="PANTHER" id="PTHR22166:SF12">
    <property type="entry name" value="ENDOPLASMIC RETICULUM JUNCTION FORMATION PROTEIN LUNAPARK"/>
    <property type="match status" value="1"/>
</dbReference>
<dbReference type="RefSeq" id="XP_025424551.1">
    <property type="nucleotide sequence ID" value="XM_025568766.1"/>
</dbReference>
<dbReference type="GO" id="GO:1903373">
    <property type="term" value="P:positive regulation of endoplasmic reticulum tubular network organization"/>
    <property type="evidence" value="ECO:0007669"/>
    <property type="project" value="UniProtKB-UniRule"/>
</dbReference>
<keyword evidence="2" id="KW-0862">Zinc</keyword>
<dbReference type="InterPro" id="IPR040115">
    <property type="entry name" value="Lnp"/>
</dbReference>
<keyword evidence="2" id="KW-0256">Endoplasmic reticulum</keyword>
<keyword evidence="2" id="KW-0863">Zinc-finger</keyword>
<evidence type="ECO:0000256" key="3">
    <source>
        <dbReference type="SAM" id="MobiDB-lite"/>
    </source>
</evidence>
<keyword evidence="5" id="KW-1185">Reference proteome</keyword>
<dbReference type="OrthoDB" id="3169036at2759"/>
<proteinExistence type="inferred from homology"/>